<dbReference type="Pfam" id="PF00479">
    <property type="entry name" value="G6PD_N"/>
    <property type="match status" value="1"/>
</dbReference>
<dbReference type="GO" id="GO:0004345">
    <property type="term" value="F:glucose-6-phosphate dehydrogenase activity"/>
    <property type="evidence" value="ECO:0007669"/>
    <property type="project" value="UniProtKB-UniRule"/>
</dbReference>
<comment type="pathway">
    <text evidence="1 7">Carbohydrate degradation; pentose phosphate pathway; D-ribulose 5-phosphate from D-glucose 6-phosphate (oxidative stage): step 1/3.</text>
</comment>
<dbReference type="GO" id="GO:0050661">
    <property type="term" value="F:NADP binding"/>
    <property type="evidence" value="ECO:0007669"/>
    <property type="project" value="UniProtKB-UniRule"/>
</dbReference>
<dbReference type="InterPro" id="IPR022674">
    <property type="entry name" value="G6P_DH_NAD-bd"/>
</dbReference>
<dbReference type="PROSITE" id="PS00069">
    <property type="entry name" value="G6P_DEHYDROGENASE"/>
    <property type="match status" value="1"/>
</dbReference>
<keyword evidence="5 7" id="KW-0560">Oxidoreductase</keyword>
<dbReference type="EC" id="1.1.1.49" evidence="7"/>
<dbReference type="PIRSF" id="PIRSF000110">
    <property type="entry name" value="G6PD"/>
    <property type="match status" value="1"/>
</dbReference>
<dbReference type="GO" id="GO:0009051">
    <property type="term" value="P:pentose-phosphate shunt, oxidative branch"/>
    <property type="evidence" value="ECO:0007669"/>
    <property type="project" value="TreeGrafter"/>
</dbReference>
<dbReference type="Proteomes" id="UP001642900">
    <property type="component" value="Unassembled WGS sequence"/>
</dbReference>
<feature type="binding site" evidence="7">
    <location>
        <position position="217"/>
    </location>
    <ligand>
        <name>substrate</name>
    </ligand>
</feature>
<feature type="binding site" evidence="7">
    <location>
        <position position="179"/>
    </location>
    <ligand>
        <name>substrate</name>
    </ligand>
</feature>
<feature type="domain" description="Glucose-6-phosphate dehydrogenase C-terminal" evidence="9">
    <location>
        <begin position="190"/>
        <end position="487"/>
    </location>
</feature>
<proteinExistence type="inferred from homology"/>
<dbReference type="PANTHER" id="PTHR23429:SF0">
    <property type="entry name" value="GLUCOSE-6-PHOSPHATE 1-DEHYDROGENASE"/>
    <property type="match status" value="1"/>
</dbReference>
<keyword evidence="3 7" id="KW-0313">Glucose metabolism</keyword>
<protein>
    <recommendedName>
        <fullName evidence="7">Glucose-6-phosphate 1-dehydrogenase</fullName>
        <shortName evidence="7">G6PD</shortName>
        <ecNumber evidence="7">1.1.1.49</ecNumber>
    </recommendedName>
</protein>
<keyword evidence="11" id="KW-1185">Reference proteome</keyword>
<evidence type="ECO:0000259" key="9">
    <source>
        <dbReference type="Pfam" id="PF02781"/>
    </source>
</evidence>
<comment type="caution">
    <text evidence="10">The sequence shown here is derived from an EMBL/GenBank/DDBJ whole genome shotgun (WGS) entry which is preliminary data.</text>
</comment>
<dbReference type="RefSeq" id="WP_165032183.1">
    <property type="nucleotide sequence ID" value="NZ_JAAKZF010000044.1"/>
</dbReference>
<dbReference type="GO" id="GO:0005829">
    <property type="term" value="C:cytosol"/>
    <property type="evidence" value="ECO:0007669"/>
    <property type="project" value="TreeGrafter"/>
</dbReference>
<feature type="binding site" evidence="7">
    <location>
        <position position="51"/>
    </location>
    <ligand>
        <name>NADP(+)</name>
        <dbReference type="ChEBI" id="CHEBI:58349"/>
    </ligand>
</feature>
<evidence type="ECO:0000256" key="6">
    <source>
        <dbReference type="ARBA" id="ARBA00023277"/>
    </source>
</evidence>
<dbReference type="AlphaFoldDB" id="A0A6G4WHR3"/>
<dbReference type="InterPro" id="IPR036291">
    <property type="entry name" value="NAD(P)-bd_dom_sf"/>
</dbReference>
<dbReference type="NCBIfam" id="TIGR00871">
    <property type="entry name" value="zwf"/>
    <property type="match status" value="1"/>
</dbReference>
<dbReference type="Pfam" id="PF02781">
    <property type="entry name" value="G6PD_C"/>
    <property type="match status" value="1"/>
</dbReference>
<feature type="active site" description="Proton acceptor" evidence="7">
    <location>
        <position position="241"/>
    </location>
</feature>
<evidence type="ECO:0000256" key="7">
    <source>
        <dbReference type="HAMAP-Rule" id="MF_00966"/>
    </source>
</evidence>
<feature type="binding site" evidence="7">
    <location>
        <position position="183"/>
    </location>
    <ligand>
        <name>substrate</name>
    </ligand>
</feature>
<evidence type="ECO:0000256" key="3">
    <source>
        <dbReference type="ARBA" id="ARBA00022526"/>
    </source>
</evidence>
<reference evidence="10 11" key="1">
    <citation type="submission" date="2020-02" db="EMBL/GenBank/DDBJ databases">
        <title>Genome sequence of strain CCNWXJ40-4.</title>
        <authorList>
            <person name="Gao J."/>
            <person name="Sun J."/>
        </authorList>
    </citation>
    <scope>NUCLEOTIDE SEQUENCE [LARGE SCALE GENOMIC DNA]</scope>
    <source>
        <strain evidence="10 11">CCNWXJ 40-4</strain>
    </source>
</reference>
<evidence type="ECO:0000256" key="4">
    <source>
        <dbReference type="ARBA" id="ARBA00022857"/>
    </source>
</evidence>
<dbReference type="UniPathway" id="UPA00115">
    <property type="reaction ID" value="UER00408"/>
</dbReference>
<dbReference type="PRINTS" id="PR00079">
    <property type="entry name" value="G6PDHDRGNASE"/>
</dbReference>
<dbReference type="InterPro" id="IPR022675">
    <property type="entry name" value="G6P_DH_C"/>
</dbReference>
<sequence length="490" mass="54561">MTSQIIPVEPFDFIVFGGTGDLAERKLLPSLYHRQRAGQFSEPTRIIGASRSKMTDDEFRAFARKAIAEHVKPEDTVADQVESFVARLSYVPVDAKTGEGFSKLKKAIGAHEAIRVFYLAVAPALFGDIANDLREHGLVSPNSRIVVEKPIGRDLASARALNDQIGAVFDEQQIFRIDHYLGKETVQNLMALRFANALYEPLWNSAHIDHVQITVAETVGLEDRVTYYDKAGALRDMVQNHILQLLCLVAMEAPGSMEADSVRDEKLKVLRSLKRINGAEAPRSTVRGQYRAGASSGGAVKGYIEELGDGQSNTETFVAIKAEIANWRWAGVPFYLRTGKRLASRVSEIVIEFKPIPHSIFGEGAGNIQANQLVIRLQPDEGVKQWIMIKDPGPGGMRLRQIALDMSFAESFQERNPDAYERLVMDVVRGNQTLFMRRDEVEAAWKWIDPILGAWEDSHQEAQGYTAGTWGPSASIALIERDGRTWHESD</sequence>
<dbReference type="NCBIfam" id="NF009492">
    <property type="entry name" value="PRK12853.1-3"/>
    <property type="match status" value="1"/>
</dbReference>
<evidence type="ECO:0000256" key="2">
    <source>
        <dbReference type="ARBA" id="ARBA00009975"/>
    </source>
</evidence>
<feature type="binding site" evidence="7">
    <location>
        <position position="149"/>
    </location>
    <ligand>
        <name>NADP(+)</name>
        <dbReference type="ChEBI" id="CHEBI:58349"/>
    </ligand>
</feature>
<comment type="function">
    <text evidence="7">Catalyzes the oxidation of glucose 6-phosphate to 6-phosphogluconolactone.</text>
</comment>
<feature type="binding site" evidence="7">
    <location>
        <position position="340"/>
    </location>
    <ligand>
        <name>substrate</name>
    </ligand>
</feature>
<accession>A0A6G4WHR3</accession>
<dbReference type="SUPFAM" id="SSF55347">
    <property type="entry name" value="Glyceraldehyde-3-phosphate dehydrogenase-like, C-terminal domain"/>
    <property type="match status" value="1"/>
</dbReference>
<evidence type="ECO:0000313" key="10">
    <source>
        <dbReference type="EMBL" id="NGO54139.1"/>
    </source>
</evidence>
<feature type="binding site" evidence="7">
    <location>
        <position position="236"/>
    </location>
    <ligand>
        <name>substrate</name>
    </ligand>
</feature>
<evidence type="ECO:0000259" key="8">
    <source>
        <dbReference type="Pfam" id="PF00479"/>
    </source>
</evidence>
<comment type="similarity">
    <text evidence="2 7">Belongs to the glucose-6-phosphate dehydrogenase family.</text>
</comment>
<dbReference type="EMBL" id="JAAKZF010000044">
    <property type="protein sequence ID" value="NGO54139.1"/>
    <property type="molecule type" value="Genomic_DNA"/>
</dbReference>
<evidence type="ECO:0000256" key="1">
    <source>
        <dbReference type="ARBA" id="ARBA00004937"/>
    </source>
</evidence>
<gene>
    <name evidence="7 10" type="primary">zwf</name>
    <name evidence="10" type="ORF">G6N73_23850</name>
</gene>
<dbReference type="GO" id="GO:0006006">
    <property type="term" value="P:glucose metabolic process"/>
    <property type="evidence" value="ECO:0007669"/>
    <property type="project" value="UniProtKB-KW"/>
</dbReference>
<dbReference type="Gene3D" id="3.40.50.720">
    <property type="entry name" value="NAD(P)-binding Rossmann-like Domain"/>
    <property type="match status" value="1"/>
</dbReference>
<feature type="domain" description="Glucose-6-phosphate dehydrogenase NAD-binding" evidence="8">
    <location>
        <begin position="14"/>
        <end position="188"/>
    </location>
</feature>
<comment type="catalytic activity">
    <reaction evidence="7">
        <text>D-glucose 6-phosphate + NADP(+) = 6-phospho-D-glucono-1,5-lactone + NADPH + H(+)</text>
        <dbReference type="Rhea" id="RHEA:15841"/>
        <dbReference type="ChEBI" id="CHEBI:15378"/>
        <dbReference type="ChEBI" id="CHEBI:57783"/>
        <dbReference type="ChEBI" id="CHEBI:57955"/>
        <dbReference type="ChEBI" id="CHEBI:58349"/>
        <dbReference type="ChEBI" id="CHEBI:61548"/>
        <dbReference type="EC" id="1.1.1.49"/>
    </reaction>
</comment>
<evidence type="ECO:0000313" key="11">
    <source>
        <dbReference type="Proteomes" id="UP001642900"/>
    </source>
</evidence>
<dbReference type="HAMAP" id="MF_00966">
    <property type="entry name" value="G6PD"/>
    <property type="match status" value="1"/>
</dbReference>
<organism evidence="10 11">
    <name type="scientific">Allomesorhizobium camelthorni</name>
    <dbReference type="NCBI Taxonomy" id="475069"/>
    <lineage>
        <taxon>Bacteria</taxon>
        <taxon>Pseudomonadati</taxon>
        <taxon>Pseudomonadota</taxon>
        <taxon>Alphaproteobacteria</taxon>
        <taxon>Hyphomicrobiales</taxon>
        <taxon>Phyllobacteriaceae</taxon>
        <taxon>Allomesorhizobium</taxon>
    </lineage>
</organism>
<comment type="caution">
    <text evidence="7">Lacks conserved residue(s) required for the propagation of feature annotation.</text>
</comment>
<dbReference type="InterPro" id="IPR001282">
    <property type="entry name" value="G6P_DH"/>
</dbReference>
<name>A0A6G4WHR3_9HYPH</name>
<keyword evidence="6 7" id="KW-0119">Carbohydrate metabolism</keyword>
<dbReference type="InterPro" id="IPR019796">
    <property type="entry name" value="G6P_DH_AS"/>
</dbReference>
<evidence type="ECO:0000256" key="5">
    <source>
        <dbReference type="ARBA" id="ARBA00023002"/>
    </source>
</evidence>
<keyword evidence="4 7" id="KW-0521">NADP</keyword>
<dbReference type="Gene3D" id="3.30.360.10">
    <property type="entry name" value="Dihydrodipicolinate Reductase, domain 2"/>
    <property type="match status" value="1"/>
</dbReference>
<dbReference type="SUPFAM" id="SSF51735">
    <property type="entry name" value="NAD(P)-binding Rossmann-fold domains"/>
    <property type="match status" value="1"/>
</dbReference>
<dbReference type="PANTHER" id="PTHR23429">
    <property type="entry name" value="GLUCOSE-6-PHOSPHATE 1-DEHYDROGENASE G6PD"/>
    <property type="match status" value="1"/>
</dbReference>